<dbReference type="EMBL" id="UFVQ01000003">
    <property type="protein sequence ID" value="STD00306.1"/>
    <property type="molecule type" value="Genomic_DNA"/>
</dbReference>
<accession>A0A376E1R0</accession>
<organism evidence="2 3">
    <name type="scientific">Chryseobacterium carnipullorum</name>
    <dbReference type="NCBI Taxonomy" id="1124835"/>
    <lineage>
        <taxon>Bacteria</taxon>
        <taxon>Pseudomonadati</taxon>
        <taxon>Bacteroidota</taxon>
        <taxon>Flavobacteriia</taxon>
        <taxon>Flavobacteriales</taxon>
        <taxon>Weeksellaceae</taxon>
        <taxon>Chryseobacterium group</taxon>
        <taxon>Chryseobacterium</taxon>
    </lineage>
</organism>
<keyword evidence="4" id="KW-1185">Reference proteome</keyword>
<dbReference type="AlphaFoldDB" id="A0A1M7MMH5"/>
<dbReference type="KEGG" id="ccau:EG346_21165"/>
<dbReference type="SUPFAM" id="SSF48295">
    <property type="entry name" value="TrpR-like"/>
    <property type="match status" value="1"/>
</dbReference>
<evidence type="ECO:0000313" key="1">
    <source>
        <dbReference type="EMBL" id="AZA50536.1"/>
    </source>
</evidence>
<evidence type="ECO:0000313" key="2">
    <source>
        <dbReference type="EMBL" id="STD00306.1"/>
    </source>
</evidence>
<reference evidence="1" key="2">
    <citation type="submission" date="2018-11" db="EMBL/GenBank/DDBJ databases">
        <title>Proposal to divide the Flavobacteriaceae and reorganize its genera based on Amino Acid Identity values calculated from whole genome sequences.</title>
        <authorList>
            <person name="Nicholson A.C."/>
            <person name="Gulvik C.A."/>
            <person name="Whitney A.M."/>
            <person name="Humrighouse B.W."/>
            <person name="Bell M."/>
            <person name="Holmes B."/>
            <person name="Steigerwalt A."/>
            <person name="Villarma A."/>
            <person name="Sheth M."/>
            <person name="Batra D."/>
            <person name="Pryor J."/>
            <person name="Bernardet J.-F."/>
            <person name="Hugo C."/>
            <person name="Kampfer P."/>
            <person name="Newman J."/>
            <person name="Mcquiston J.R."/>
        </authorList>
    </citation>
    <scope>NUCLEOTIDE SEQUENCE [LARGE SCALE GENOMIC DNA]</scope>
    <source>
        <strain evidence="1">G0188</strain>
    </source>
</reference>
<dbReference type="RefSeq" id="WP_073335954.1">
    <property type="nucleotide sequence ID" value="NZ_CP033920.1"/>
</dbReference>
<evidence type="ECO:0000313" key="3">
    <source>
        <dbReference type="Proteomes" id="UP000255224"/>
    </source>
</evidence>
<evidence type="ECO:0000313" key="4">
    <source>
        <dbReference type="Proteomes" id="UP000273270"/>
    </source>
</evidence>
<dbReference type="Proteomes" id="UP000273270">
    <property type="component" value="Chromosome"/>
</dbReference>
<dbReference type="GO" id="GO:0043565">
    <property type="term" value="F:sequence-specific DNA binding"/>
    <property type="evidence" value="ECO:0007669"/>
    <property type="project" value="InterPro"/>
</dbReference>
<sequence length="113" mass="13672">MDKEIRKITVPDYKRIFNDILLYKHPEKKNECVLLLQKENLSTLDVIRLNSIIFKNHSEKDKIPNQKHRSYDQSTILQILDYQKTNRLNNIQTALYFKLSRNTITKWKKHFLV</sequence>
<reference evidence="2 3" key="1">
    <citation type="submission" date="2018-06" db="EMBL/GenBank/DDBJ databases">
        <authorList>
            <consortium name="Pathogen Informatics"/>
            <person name="Doyle S."/>
        </authorList>
    </citation>
    <scope>NUCLEOTIDE SEQUENCE [LARGE SCALE GENOMIC DNA]</scope>
    <source>
        <strain evidence="2 3">NCTC13533</strain>
    </source>
</reference>
<dbReference type="InterPro" id="IPR010921">
    <property type="entry name" value="Trp_repressor/repl_initiator"/>
</dbReference>
<reference evidence="4" key="3">
    <citation type="submission" date="2018-11" db="EMBL/GenBank/DDBJ databases">
        <title>Proposal to divide the Flavobacteriaceae and reorganize its genera based on Amino Acid Identity values calculated from whole genome sequences.</title>
        <authorList>
            <person name="Nicholson A.C."/>
            <person name="Gulvik C.A."/>
            <person name="Whitney A.M."/>
            <person name="Humrighouse B.W."/>
            <person name="Bell M."/>
            <person name="Holmes B."/>
            <person name="Steigerwalt A.G."/>
            <person name="Villarma A."/>
            <person name="Sheth M."/>
            <person name="Batra D."/>
            <person name="Pryor J."/>
            <person name="Bernardet J.-F."/>
            <person name="Hugo C."/>
            <person name="Kampfer P."/>
            <person name="Newman J."/>
            <person name="McQuiston J.R."/>
        </authorList>
    </citation>
    <scope>NUCLEOTIDE SEQUENCE [LARGE SCALE GENOMIC DNA]</scope>
    <source>
        <strain evidence="4">G0188</strain>
    </source>
</reference>
<name>A0A1M7MMH5_CHRCU</name>
<dbReference type="OrthoDB" id="1260127at2"/>
<gene>
    <name evidence="1" type="ORF">EG346_21165</name>
    <name evidence="2" type="ORF">NCTC13533_02905</name>
</gene>
<proteinExistence type="predicted"/>
<protein>
    <submittedName>
        <fullName evidence="1">Helix-turn-helix domain-containing protein</fullName>
    </submittedName>
</protein>
<accession>A0A1M7MMH5</accession>
<dbReference type="EMBL" id="CP033920">
    <property type="protein sequence ID" value="AZA50536.1"/>
    <property type="molecule type" value="Genomic_DNA"/>
</dbReference>
<dbReference type="Proteomes" id="UP000255224">
    <property type="component" value="Unassembled WGS sequence"/>
</dbReference>